<dbReference type="AlphaFoldDB" id="A0AAV5FQJ4"/>
<sequence>MAASQESTTTTASRCMPKMARVKHIFEVTGYSLLKGIGVCESIESAPFTVGGYDWYISYCPDGDDGYEDYASIFLVLMTETTTKVRVLYEFRLLNPDTGLSSSVRASSYVFSVECSNTDTADFMRRSELEASFLRDDRLVIECDLTVILGASSVSKSRRTCEIQVPPSDALDNLGKFLESGDGADVTFKVQGEVFYAHKIVLAMRSPVFKAEFLGPMSIQSGKDITQHIEDMQPAVFQALLCFIYNDSLPAMEDLDRVRNG</sequence>
<dbReference type="GO" id="GO:0016567">
    <property type="term" value="P:protein ubiquitination"/>
    <property type="evidence" value="ECO:0007669"/>
    <property type="project" value="InterPro"/>
</dbReference>
<dbReference type="CDD" id="cd00121">
    <property type="entry name" value="MATH"/>
    <property type="match status" value="1"/>
</dbReference>
<dbReference type="PANTHER" id="PTHR26379:SF474">
    <property type="entry name" value="OS08G0228200 PROTEIN"/>
    <property type="match status" value="1"/>
</dbReference>
<dbReference type="SUPFAM" id="SSF54695">
    <property type="entry name" value="POZ domain"/>
    <property type="match status" value="1"/>
</dbReference>
<dbReference type="InterPro" id="IPR008974">
    <property type="entry name" value="TRAF-like"/>
</dbReference>
<gene>
    <name evidence="5" type="primary">gb25831</name>
    <name evidence="4" type="synonym">gb25795</name>
    <name evidence="4" type="ORF">PR202_gb25795</name>
    <name evidence="5" type="ORF">PR202_gb25831</name>
</gene>
<dbReference type="EMBL" id="BQKI01000091">
    <property type="protein sequence ID" value="GJN36927.1"/>
    <property type="molecule type" value="Genomic_DNA"/>
</dbReference>
<dbReference type="SUPFAM" id="SSF49599">
    <property type="entry name" value="TRAF domain-like"/>
    <property type="match status" value="1"/>
</dbReference>
<comment type="pathway">
    <text evidence="1">Protein modification; protein ubiquitination.</text>
</comment>
<name>A0AAV5FQJ4_ELECO</name>
<reference evidence="5" key="2">
    <citation type="submission" date="2021-12" db="EMBL/GenBank/DDBJ databases">
        <title>Resequencing data analysis of finger millet.</title>
        <authorList>
            <person name="Hatakeyama M."/>
            <person name="Aluri S."/>
            <person name="Balachadran M.T."/>
            <person name="Sivarajan S.R."/>
            <person name="Poveda L."/>
            <person name="Shimizu-Inatsugi R."/>
            <person name="Schlapbach R."/>
            <person name="Sreeman S.M."/>
            <person name="Shimizu K.K."/>
        </authorList>
    </citation>
    <scope>NUCLEOTIDE SEQUENCE</scope>
</reference>
<evidence type="ECO:0000259" key="3">
    <source>
        <dbReference type="PROSITE" id="PS50144"/>
    </source>
</evidence>
<dbReference type="PROSITE" id="PS50097">
    <property type="entry name" value="BTB"/>
    <property type="match status" value="1"/>
</dbReference>
<dbReference type="Gene3D" id="3.30.710.10">
    <property type="entry name" value="Potassium Channel Kv1.1, Chain A"/>
    <property type="match status" value="1"/>
</dbReference>
<dbReference type="InterPro" id="IPR000210">
    <property type="entry name" value="BTB/POZ_dom"/>
</dbReference>
<dbReference type="Pfam" id="PF00651">
    <property type="entry name" value="BTB"/>
    <property type="match status" value="1"/>
</dbReference>
<dbReference type="PANTHER" id="PTHR26379">
    <property type="entry name" value="BTB/POZ AND MATH DOMAIN-CONTAINING PROTEIN 1"/>
    <property type="match status" value="1"/>
</dbReference>
<dbReference type="Proteomes" id="UP001054889">
    <property type="component" value="Unassembled WGS sequence"/>
</dbReference>
<accession>A0AAV5FQJ4</accession>
<dbReference type="SMART" id="SM00225">
    <property type="entry name" value="BTB"/>
    <property type="match status" value="1"/>
</dbReference>
<reference evidence="5" key="1">
    <citation type="journal article" date="2018" name="DNA Res.">
        <title>Multiple hybrid de novo genome assembly of finger millet, an orphan allotetraploid crop.</title>
        <authorList>
            <person name="Hatakeyama M."/>
            <person name="Aluri S."/>
            <person name="Balachadran M.T."/>
            <person name="Sivarajan S.R."/>
            <person name="Patrignani A."/>
            <person name="Gruter S."/>
            <person name="Poveda L."/>
            <person name="Shimizu-Inatsugi R."/>
            <person name="Baeten J."/>
            <person name="Francoijs K.J."/>
            <person name="Nataraja K.N."/>
            <person name="Reddy Y.A.N."/>
            <person name="Phadnis S."/>
            <person name="Ravikumar R.L."/>
            <person name="Schlapbach R."/>
            <person name="Sreeman S.M."/>
            <person name="Shimizu K.K."/>
        </authorList>
    </citation>
    <scope>NUCLEOTIDE SEQUENCE</scope>
</reference>
<feature type="domain" description="BTB" evidence="2">
    <location>
        <begin position="184"/>
        <end position="253"/>
    </location>
</feature>
<proteinExistence type="predicted"/>
<evidence type="ECO:0000256" key="1">
    <source>
        <dbReference type="ARBA" id="ARBA00004906"/>
    </source>
</evidence>
<dbReference type="Pfam" id="PF22486">
    <property type="entry name" value="MATH_2"/>
    <property type="match status" value="1"/>
</dbReference>
<dbReference type="PROSITE" id="PS50144">
    <property type="entry name" value="MATH"/>
    <property type="match status" value="1"/>
</dbReference>
<dbReference type="InterPro" id="IPR002083">
    <property type="entry name" value="MATH/TRAF_dom"/>
</dbReference>
<organism evidence="5 6">
    <name type="scientific">Eleusine coracana subsp. coracana</name>
    <dbReference type="NCBI Taxonomy" id="191504"/>
    <lineage>
        <taxon>Eukaryota</taxon>
        <taxon>Viridiplantae</taxon>
        <taxon>Streptophyta</taxon>
        <taxon>Embryophyta</taxon>
        <taxon>Tracheophyta</taxon>
        <taxon>Spermatophyta</taxon>
        <taxon>Magnoliopsida</taxon>
        <taxon>Liliopsida</taxon>
        <taxon>Poales</taxon>
        <taxon>Poaceae</taxon>
        <taxon>PACMAD clade</taxon>
        <taxon>Chloridoideae</taxon>
        <taxon>Cynodonteae</taxon>
        <taxon>Eleusininae</taxon>
        <taxon>Eleusine</taxon>
    </lineage>
</organism>
<feature type="domain" description="MATH" evidence="3">
    <location>
        <begin position="21"/>
        <end position="145"/>
    </location>
</feature>
<dbReference type="Gene3D" id="2.60.210.10">
    <property type="entry name" value="Apoptosis, Tumor Necrosis Factor Receptor Associated Protein 2, Chain A"/>
    <property type="match status" value="1"/>
</dbReference>
<dbReference type="InterPro" id="IPR045005">
    <property type="entry name" value="BPM1-6"/>
</dbReference>
<keyword evidence="6" id="KW-1185">Reference proteome</keyword>
<evidence type="ECO:0000313" key="5">
    <source>
        <dbReference type="EMBL" id="GJN36927.1"/>
    </source>
</evidence>
<comment type="caution">
    <text evidence="5">The sequence shown here is derived from an EMBL/GenBank/DDBJ whole genome shotgun (WGS) entry which is preliminary data.</text>
</comment>
<dbReference type="EMBL" id="BQKI01000091">
    <property type="protein sequence ID" value="GJN36894.1"/>
    <property type="molecule type" value="Genomic_DNA"/>
</dbReference>
<evidence type="ECO:0000313" key="6">
    <source>
        <dbReference type="Proteomes" id="UP001054889"/>
    </source>
</evidence>
<evidence type="ECO:0000259" key="2">
    <source>
        <dbReference type="PROSITE" id="PS50097"/>
    </source>
</evidence>
<evidence type="ECO:0000313" key="4">
    <source>
        <dbReference type="EMBL" id="GJN36894.1"/>
    </source>
</evidence>
<dbReference type="InterPro" id="IPR011333">
    <property type="entry name" value="SKP1/BTB/POZ_sf"/>
</dbReference>
<protein>
    <submittedName>
        <fullName evidence="5">Uncharacterized protein</fullName>
    </submittedName>
</protein>